<proteinExistence type="predicted"/>
<name>A0A0E9Q0P7_ANGAN</name>
<dbReference type="AlphaFoldDB" id="A0A0E9Q0P7"/>
<reference evidence="1" key="2">
    <citation type="journal article" date="2015" name="Fish Shellfish Immunol.">
        <title>Early steps in the European eel (Anguilla anguilla)-Vibrio vulnificus interaction in the gills: Role of the RtxA13 toxin.</title>
        <authorList>
            <person name="Callol A."/>
            <person name="Pajuelo D."/>
            <person name="Ebbesson L."/>
            <person name="Teles M."/>
            <person name="MacKenzie S."/>
            <person name="Amaro C."/>
        </authorList>
    </citation>
    <scope>NUCLEOTIDE SEQUENCE</scope>
</reference>
<evidence type="ECO:0000313" key="1">
    <source>
        <dbReference type="EMBL" id="JAH09718.1"/>
    </source>
</evidence>
<dbReference type="EMBL" id="GBXM01098859">
    <property type="protein sequence ID" value="JAH09718.1"/>
    <property type="molecule type" value="Transcribed_RNA"/>
</dbReference>
<organism evidence="1">
    <name type="scientific">Anguilla anguilla</name>
    <name type="common">European freshwater eel</name>
    <name type="synonym">Muraena anguilla</name>
    <dbReference type="NCBI Taxonomy" id="7936"/>
    <lineage>
        <taxon>Eukaryota</taxon>
        <taxon>Metazoa</taxon>
        <taxon>Chordata</taxon>
        <taxon>Craniata</taxon>
        <taxon>Vertebrata</taxon>
        <taxon>Euteleostomi</taxon>
        <taxon>Actinopterygii</taxon>
        <taxon>Neopterygii</taxon>
        <taxon>Teleostei</taxon>
        <taxon>Anguilliformes</taxon>
        <taxon>Anguillidae</taxon>
        <taxon>Anguilla</taxon>
    </lineage>
</organism>
<reference evidence="1" key="1">
    <citation type="submission" date="2014-11" db="EMBL/GenBank/DDBJ databases">
        <authorList>
            <person name="Amaro Gonzalez C."/>
        </authorList>
    </citation>
    <scope>NUCLEOTIDE SEQUENCE</scope>
</reference>
<sequence length="57" mass="6636">MIRSAGRWMYNFLSGIGTNHHLPQGLKNLGHVYRKEGSDCLNVLPREHYHKCLNRSE</sequence>
<accession>A0A0E9Q0P7</accession>
<protein>
    <submittedName>
        <fullName evidence="1">Uncharacterized protein</fullName>
    </submittedName>
</protein>